<keyword evidence="2" id="KW-0238">DNA-binding</keyword>
<dbReference type="InterPro" id="IPR001387">
    <property type="entry name" value="Cro/C1-type_HTH"/>
</dbReference>
<name>A0A2T0GZW5_ACTMO</name>
<dbReference type="InParanoid" id="A0A2T0GZW5"/>
<dbReference type="Pfam" id="PF13560">
    <property type="entry name" value="HTH_31"/>
    <property type="match status" value="1"/>
</dbReference>
<dbReference type="InterPro" id="IPR043917">
    <property type="entry name" value="DUF5753"/>
</dbReference>
<dbReference type="Proteomes" id="UP000239352">
    <property type="component" value="Unassembled WGS sequence"/>
</dbReference>
<comment type="caution">
    <text evidence="2">The sequence shown here is derived from an EMBL/GenBank/DDBJ whole genome shotgun (WGS) entry which is preliminary data.</text>
</comment>
<reference evidence="2 3" key="1">
    <citation type="submission" date="2018-03" db="EMBL/GenBank/DDBJ databases">
        <title>Actinopolyspora mortivallis from Sahara, screening for active biomolecules.</title>
        <authorList>
            <person name="Selama O."/>
            <person name="Wellington E.M.H."/>
            <person name="Hacene H."/>
        </authorList>
    </citation>
    <scope>NUCLEOTIDE SEQUENCE [LARGE SCALE GENOMIC DNA]</scope>
    <source>
        <strain evidence="2 3">M5A</strain>
    </source>
</reference>
<evidence type="ECO:0000259" key="1">
    <source>
        <dbReference type="PROSITE" id="PS50943"/>
    </source>
</evidence>
<evidence type="ECO:0000313" key="2">
    <source>
        <dbReference type="EMBL" id="PRW64649.1"/>
    </source>
</evidence>
<dbReference type="EMBL" id="PVSR01000003">
    <property type="protein sequence ID" value="PRW64649.1"/>
    <property type="molecule type" value="Genomic_DNA"/>
</dbReference>
<gene>
    <name evidence="2" type="ORF">CEP50_04700</name>
</gene>
<accession>A0A2T0GZW5</accession>
<feature type="domain" description="HTH cro/C1-type" evidence="1">
    <location>
        <begin position="15"/>
        <end position="63"/>
    </location>
</feature>
<dbReference type="STRING" id="1050202.GCA_000384035_00291"/>
<keyword evidence="3" id="KW-1185">Reference proteome</keyword>
<dbReference type="GO" id="GO:0003677">
    <property type="term" value="F:DNA binding"/>
    <property type="evidence" value="ECO:0007669"/>
    <property type="project" value="UniProtKB-KW"/>
</dbReference>
<protein>
    <submittedName>
        <fullName evidence="2">DNA-binding protein</fullName>
    </submittedName>
</protein>
<dbReference type="Gene3D" id="1.10.260.40">
    <property type="entry name" value="lambda repressor-like DNA-binding domains"/>
    <property type="match status" value="1"/>
</dbReference>
<proteinExistence type="predicted"/>
<dbReference type="RefSeq" id="WP_106112684.1">
    <property type="nucleotide sequence ID" value="NZ_PVSR01000003.1"/>
</dbReference>
<organism evidence="2 3">
    <name type="scientific">Actinopolyspora mortivallis</name>
    <dbReference type="NCBI Taxonomy" id="33906"/>
    <lineage>
        <taxon>Bacteria</taxon>
        <taxon>Bacillati</taxon>
        <taxon>Actinomycetota</taxon>
        <taxon>Actinomycetes</taxon>
        <taxon>Actinopolysporales</taxon>
        <taxon>Actinopolysporaceae</taxon>
        <taxon>Actinopolyspora</taxon>
    </lineage>
</organism>
<dbReference type="PROSITE" id="PS50943">
    <property type="entry name" value="HTH_CROC1"/>
    <property type="match status" value="1"/>
</dbReference>
<dbReference type="InterPro" id="IPR010982">
    <property type="entry name" value="Lambda_DNA-bd_dom_sf"/>
</dbReference>
<sequence>MATNTVRRLQLGNELRHVRQAAGLEQADAARILDCAVTKISRLELGQSGISKGDLLLLLDEYGDTQEHKEWMVELARTRSSRGRWSGYRAVFPEWFRMYVDLETDSSEIRQVQSEIVPGILQTEGYIRSLHTTSPRPDDHDVDANIKARQERQAIFSKNSPPASSFVLSESCLRRQIGTPDVMLDQLRYLEQVALMDHVHLQVMPFSAQTYAAAISHEFTLLTVPSPGVTPDLEFVYVESYDDARYLDSKESVSEYRNLWSRVQAAALGPKESLDFIRTVATQYTTTE</sequence>
<dbReference type="Pfam" id="PF19054">
    <property type="entry name" value="DUF5753"/>
    <property type="match status" value="1"/>
</dbReference>
<dbReference type="SUPFAM" id="SSF47413">
    <property type="entry name" value="lambda repressor-like DNA-binding domains"/>
    <property type="match status" value="1"/>
</dbReference>
<dbReference type="SMART" id="SM00530">
    <property type="entry name" value="HTH_XRE"/>
    <property type="match status" value="1"/>
</dbReference>
<evidence type="ECO:0000313" key="3">
    <source>
        <dbReference type="Proteomes" id="UP000239352"/>
    </source>
</evidence>
<dbReference type="AlphaFoldDB" id="A0A2T0GZW5"/>